<dbReference type="Proteomes" id="UP000325081">
    <property type="component" value="Unassembled WGS sequence"/>
</dbReference>
<evidence type="ECO:0000313" key="6">
    <source>
        <dbReference type="EMBL" id="GER48917.1"/>
    </source>
</evidence>
<keyword evidence="2" id="KW-0587">Phenylpropanoid metabolism</keyword>
<dbReference type="InterPro" id="IPR000873">
    <property type="entry name" value="AMP-dep_synth/lig_dom"/>
</dbReference>
<dbReference type="Gene3D" id="3.30.300.30">
    <property type="match status" value="1"/>
</dbReference>
<keyword evidence="3" id="KW-0175">Coiled coil</keyword>
<protein>
    <submittedName>
        <fullName evidence="6">2-succinylbenzoate-CoA ligase</fullName>
    </submittedName>
</protein>
<gene>
    <name evidence="6" type="ORF">STAS_26118</name>
</gene>
<dbReference type="PANTHER" id="PTHR33883">
    <property type="entry name" value="WPP DOMAIN-ASSOCIATED PROTEIN"/>
    <property type="match status" value="1"/>
</dbReference>
<name>A0A5A7QWZ7_STRAF</name>
<dbReference type="EMBL" id="BKCP01008404">
    <property type="protein sequence ID" value="GER48917.1"/>
    <property type="molecule type" value="Genomic_DNA"/>
</dbReference>
<reference evidence="7" key="1">
    <citation type="journal article" date="2019" name="Curr. Biol.">
        <title>Genome Sequence of Striga asiatica Provides Insight into the Evolution of Plant Parasitism.</title>
        <authorList>
            <person name="Yoshida S."/>
            <person name="Kim S."/>
            <person name="Wafula E.K."/>
            <person name="Tanskanen J."/>
            <person name="Kim Y.M."/>
            <person name="Honaas L."/>
            <person name="Yang Z."/>
            <person name="Spallek T."/>
            <person name="Conn C.E."/>
            <person name="Ichihashi Y."/>
            <person name="Cheong K."/>
            <person name="Cui S."/>
            <person name="Der J.P."/>
            <person name="Gundlach H."/>
            <person name="Jiao Y."/>
            <person name="Hori C."/>
            <person name="Ishida J.K."/>
            <person name="Kasahara H."/>
            <person name="Kiba T."/>
            <person name="Kim M.S."/>
            <person name="Koo N."/>
            <person name="Laohavisit A."/>
            <person name="Lee Y.H."/>
            <person name="Lumba S."/>
            <person name="McCourt P."/>
            <person name="Mortimer J.C."/>
            <person name="Mutuku J.M."/>
            <person name="Nomura T."/>
            <person name="Sasaki-Sekimoto Y."/>
            <person name="Seto Y."/>
            <person name="Wang Y."/>
            <person name="Wakatake T."/>
            <person name="Sakakibara H."/>
            <person name="Demura T."/>
            <person name="Yamaguchi S."/>
            <person name="Yoneyama K."/>
            <person name="Manabe R.I."/>
            <person name="Nelson D.C."/>
            <person name="Schulman A.H."/>
            <person name="Timko M.P."/>
            <person name="dePamphilis C.W."/>
            <person name="Choi D."/>
            <person name="Shirasu K."/>
        </authorList>
    </citation>
    <scope>NUCLEOTIDE SEQUENCE [LARGE SCALE GENOMIC DNA]</scope>
    <source>
        <strain evidence="7">cv. UVA1</strain>
    </source>
</reference>
<evidence type="ECO:0000256" key="1">
    <source>
        <dbReference type="ARBA" id="ARBA00004930"/>
    </source>
</evidence>
<sequence>MANYSEAHVCQCLSRLATVRRSSAVTVYGERRKTGLQFVEGVTGLAGGLLQLGVKPGDVVSISALNSDLYLEWMLAITYVGGIAAPLNYRWSLEEARSAMELVRPILLVTDSSIGYWHSKFQMGSVPFLRWHVLMDTKVEAESIGKIFASELVKEIGGEFASVDYRWAPERAAIICFTSGTTGKPKGVTITHSALIVQSLAKVAIVRYDEDDVYLHTAPLCHIGGISSAMAVLMAGGSHVILPKFEANLAIEAIKKHNVTSLITVPAMMADLISFNRLNRSSITYESVKKILNGGGGLSTELTKDAIEIFPNATLLSAYGMTEACSSLTFMTLFDPNKTTHHKYLSSFQGGICVGKSAPHVELKISPDKKSSKTGKILTKGPHVMLGYWGQSPSKSNHSKPGLEGWLDTGDIGQIDEHGNLWLVGRAKDRIKSGGENVYPEEVECVLSQHPGISRIVAIGIPDARLTEIVTACVQLKSGWQWVDFGASQSAGVEQVKCLSSEILRQFCKQKNLTGKLYVKTDMESEEVMVYSGNSNGGDFVLVNGNGFEQKYCENGTVQVGIDEEEKGEKIADVLLEGFEEYWDDINDRLTISRMVSDSVIKGMVTAVEQEAAERVTAKELELARLKEYLQSREVGFEKNVVKLPFGGKSFEMGKNGSFRFITDVCVNHEKMREDLLALRKSTREQIMKAKKEVEYERGGNSVKIVGSGSDLVGLCGVLQGNSSMRVDNMLESLNATVDSVCLKLEGILLSSEVSLCKSQQDLELLRTLEDMVMRSVISSLQKESLFGPNAVNWLEKFNDISGLGNRLDAIQKSLSLHETALVSHGSQDLDHLHHHKAFCNHITPSTSFCEENGMLDESIIHVAESYDFQQLKHMTKEGLVDYFNNTITELKRDHESVLERKTEKYFSLRREYLKLKERGSPVTHRKNEEFDVLRKKIPEVISKLENFLLENERFPALLRNFENVEKLKLRLDSLLLENRQLRNTLNDKEIEVKCLKAQVSSASEELLQRSLAEENMLKLVENLKSAVDDSLVETSLTEEVYKCVLREQIEQKRCDLEDSSMEFLMAHEICDVIIREACVIPAETANGYDSEDRDIGLWIRRDLSELIFTEAIRDAVILINNLRKESLIDEQVKICLEAEAREKENELRLEVEENTKLKQDIQELRTALQDKVKLAMDLSFSLSKKMEEFELASRELSGLREHASRQEALATESNRDIELLKSQCLEAVEQIEENKLGKFKLQQELDQTKEVLTETNRRLLTLTQEAHDRLLLDESREEKLKNEMELSVSGLLNKFEDFKWRISGAISKIGLRLKDGNSHLEALNKMANDLRRSELIYKQKLDLKSANLQKAETEVDVLGDEVDALLRLLHKIYIALDHYSPVLKHYPGFKIKFMKEACLLISSFVFFSKKPYQFQSGQSISVSVTAKERKSPQLLKGSNPNRPNSTKNRLSPPPVRCHPPSPCASVVHSVSAATISQSLNCAVPLPFRKVHLDGFQTCLGRTAPSALPDHHGVGVLYLLMMAPRRRGAHSSGPQPNTVHKLNVVKVGLLRLL</sequence>
<dbReference type="InterPro" id="IPR042099">
    <property type="entry name" value="ANL_N_sf"/>
</dbReference>
<dbReference type="PROSITE" id="PS00455">
    <property type="entry name" value="AMP_BINDING"/>
    <property type="match status" value="1"/>
</dbReference>
<comment type="caution">
    <text evidence="6">The sequence shown here is derived from an EMBL/GenBank/DDBJ whole genome shotgun (WGS) entry which is preliminary data.</text>
</comment>
<accession>A0A5A7QWZ7</accession>
<dbReference type="CDD" id="cd04433">
    <property type="entry name" value="AFD_class_I"/>
    <property type="match status" value="1"/>
</dbReference>
<organism evidence="6 7">
    <name type="scientific">Striga asiatica</name>
    <name type="common">Asiatic witchweed</name>
    <name type="synonym">Buchnera asiatica</name>
    <dbReference type="NCBI Taxonomy" id="4170"/>
    <lineage>
        <taxon>Eukaryota</taxon>
        <taxon>Viridiplantae</taxon>
        <taxon>Streptophyta</taxon>
        <taxon>Embryophyta</taxon>
        <taxon>Tracheophyta</taxon>
        <taxon>Spermatophyta</taxon>
        <taxon>Magnoliopsida</taxon>
        <taxon>eudicotyledons</taxon>
        <taxon>Gunneridae</taxon>
        <taxon>Pentapetalae</taxon>
        <taxon>asterids</taxon>
        <taxon>lamiids</taxon>
        <taxon>Lamiales</taxon>
        <taxon>Orobanchaceae</taxon>
        <taxon>Buchnereae</taxon>
        <taxon>Striga</taxon>
    </lineage>
</organism>
<dbReference type="GO" id="GO:0016874">
    <property type="term" value="F:ligase activity"/>
    <property type="evidence" value="ECO:0007669"/>
    <property type="project" value="UniProtKB-KW"/>
</dbReference>
<dbReference type="Gene3D" id="3.40.50.12780">
    <property type="entry name" value="N-terminal domain of ligase-like"/>
    <property type="match status" value="1"/>
</dbReference>
<feature type="coiled-coil region" evidence="3">
    <location>
        <begin position="965"/>
        <end position="1006"/>
    </location>
</feature>
<evidence type="ECO:0000256" key="4">
    <source>
        <dbReference type="SAM" id="MobiDB-lite"/>
    </source>
</evidence>
<feature type="coiled-coil region" evidence="3">
    <location>
        <begin position="1239"/>
        <end position="1266"/>
    </location>
</feature>
<dbReference type="PANTHER" id="PTHR33883:SF10">
    <property type="entry name" value="WPP DOMAIN-ASSOCIATED PROTEIN"/>
    <property type="match status" value="1"/>
</dbReference>
<feature type="coiled-coil region" evidence="3">
    <location>
        <begin position="1134"/>
        <end position="1175"/>
    </location>
</feature>
<dbReference type="Pfam" id="PF00501">
    <property type="entry name" value="AMP-binding"/>
    <property type="match status" value="1"/>
</dbReference>
<dbReference type="InterPro" id="IPR020845">
    <property type="entry name" value="AMP-binding_CS"/>
</dbReference>
<dbReference type="GO" id="GO:0009698">
    <property type="term" value="P:phenylpropanoid metabolic process"/>
    <property type="evidence" value="ECO:0007669"/>
    <property type="project" value="UniProtKB-KW"/>
</dbReference>
<dbReference type="SUPFAM" id="SSF56801">
    <property type="entry name" value="Acetyl-CoA synthetase-like"/>
    <property type="match status" value="1"/>
</dbReference>
<dbReference type="UniPathway" id="UPA00372">
    <property type="reaction ID" value="UER00547"/>
</dbReference>
<feature type="compositionally biased region" description="Polar residues" evidence="4">
    <location>
        <begin position="1437"/>
        <end position="1450"/>
    </location>
</feature>
<evidence type="ECO:0000313" key="7">
    <source>
        <dbReference type="Proteomes" id="UP000325081"/>
    </source>
</evidence>
<proteinExistence type="predicted"/>
<feature type="coiled-coil region" evidence="3">
    <location>
        <begin position="1342"/>
        <end position="1369"/>
    </location>
</feature>
<dbReference type="InterPro" id="IPR037490">
    <property type="entry name" value="WAP"/>
</dbReference>
<dbReference type="OrthoDB" id="10253115at2759"/>
<evidence type="ECO:0000256" key="2">
    <source>
        <dbReference type="ARBA" id="ARBA00023051"/>
    </source>
</evidence>
<dbReference type="InterPro" id="IPR045851">
    <property type="entry name" value="AMP-bd_C_sf"/>
</dbReference>
<evidence type="ECO:0000259" key="5">
    <source>
        <dbReference type="Pfam" id="PF00501"/>
    </source>
</evidence>
<feature type="region of interest" description="Disordered" evidence="4">
    <location>
        <begin position="1429"/>
        <end position="1457"/>
    </location>
</feature>
<comment type="pathway">
    <text evidence="1">Phytoalexin biosynthesis; 3,4',5-trihydroxystilbene biosynthesis; 3,4',5-trihydroxystilbene from trans-4-coumarate: step 1/2.</text>
</comment>
<feature type="domain" description="AMP-dependent synthetase/ligase" evidence="5">
    <location>
        <begin position="24"/>
        <end position="389"/>
    </location>
</feature>
<keyword evidence="7" id="KW-1185">Reference proteome</keyword>
<keyword evidence="6" id="KW-0436">Ligase</keyword>
<evidence type="ECO:0000256" key="3">
    <source>
        <dbReference type="SAM" id="Coils"/>
    </source>
</evidence>